<dbReference type="Proteomes" id="UP000654075">
    <property type="component" value="Unassembled WGS sequence"/>
</dbReference>
<evidence type="ECO:0000313" key="2">
    <source>
        <dbReference type="Proteomes" id="UP000654075"/>
    </source>
</evidence>
<proteinExistence type="predicted"/>
<reference evidence="1" key="1">
    <citation type="submission" date="2021-02" db="EMBL/GenBank/DDBJ databases">
        <authorList>
            <person name="Dougan E. K."/>
            <person name="Rhodes N."/>
            <person name="Thang M."/>
            <person name="Chan C."/>
        </authorList>
    </citation>
    <scope>NUCLEOTIDE SEQUENCE</scope>
</reference>
<name>A0A813FBU5_POLGL</name>
<protein>
    <submittedName>
        <fullName evidence="1">Uncharacterized protein</fullName>
    </submittedName>
</protein>
<organism evidence="1 2">
    <name type="scientific">Polarella glacialis</name>
    <name type="common">Dinoflagellate</name>
    <dbReference type="NCBI Taxonomy" id="89957"/>
    <lineage>
        <taxon>Eukaryota</taxon>
        <taxon>Sar</taxon>
        <taxon>Alveolata</taxon>
        <taxon>Dinophyceae</taxon>
        <taxon>Suessiales</taxon>
        <taxon>Suessiaceae</taxon>
        <taxon>Polarella</taxon>
    </lineage>
</organism>
<evidence type="ECO:0000313" key="1">
    <source>
        <dbReference type="EMBL" id="CAE8607915.1"/>
    </source>
</evidence>
<dbReference type="EMBL" id="CAJNNV010022198">
    <property type="protein sequence ID" value="CAE8607915.1"/>
    <property type="molecule type" value="Genomic_DNA"/>
</dbReference>
<accession>A0A813FBU5</accession>
<dbReference type="AlphaFoldDB" id="A0A813FBU5"/>
<keyword evidence="2" id="KW-1185">Reference proteome</keyword>
<comment type="caution">
    <text evidence="1">The sequence shown here is derived from an EMBL/GenBank/DDBJ whole genome shotgun (WGS) entry which is preliminary data.</text>
</comment>
<gene>
    <name evidence="1" type="ORF">PGLA1383_LOCUS25818</name>
</gene>
<sequence length="50" mass="5873">MLCPSHRRMSFGWSSDARCLWPSSQARREQECGFRTNEEMTTGDFLFGRL</sequence>